<dbReference type="InterPro" id="IPR024747">
    <property type="entry name" value="Pyridox_Oxase-rel"/>
</dbReference>
<reference evidence="1 2" key="1">
    <citation type="submission" date="2019-03" db="EMBL/GenBank/DDBJ databases">
        <title>Genomic Encyclopedia of Type Strains, Phase IV (KMG-IV): sequencing the most valuable type-strain genomes for metagenomic binning, comparative biology and taxonomic classification.</title>
        <authorList>
            <person name="Goeker M."/>
        </authorList>
    </citation>
    <scope>NUCLEOTIDE SEQUENCE [LARGE SCALE GENOMIC DNA]</scope>
    <source>
        <strain evidence="1 2">DSM 14836</strain>
    </source>
</reference>
<evidence type="ECO:0000313" key="1">
    <source>
        <dbReference type="EMBL" id="TCP25155.1"/>
    </source>
</evidence>
<organism evidence="1 2">
    <name type="scientific">Tenacibaculum skagerrakense</name>
    <dbReference type="NCBI Taxonomy" id="186571"/>
    <lineage>
        <taxon>Bacteria</taxon>
        <taxon>Pseudomonadati</taxon>
        <taxon>Bacteroidota</taxon>
        <taxon>Flavobacteriia</taxon>
        <taxon>Flavobacteriales</taxon>
        <taxon>Flavobacteriaceae</taxon>
        <taxon>Tenacibaculum</taxon>
    </lineage>
</organism>
<proteinExistence type="predicted"/>
<evidence type="ECO:0000313" key="2">
    <source>
        <dbReference type="Proteomes" id="UP000294564"/>
    </source>
</evidence>
<dbReference type="Pfam" id="PF12900">
    <property type="entry name" value="Pyridox_ox_2"/>
    <property type="match status" value="1"/>
</dbReference>
<accession>A0A4R2NUV2</accession>
<dbReference type="RefSeq" id="WP_132794539.1">
    <property type="nucleotide sequence ID" value="NZ_SLXM01000004.1"/>
</dbReference>
<keyword evidence="2" id="KW-1185">Reference proteome</keyword>
<gene>
    <name evidence="1" type="ORF">EV195_104188</name>
</gene>
<evidence type="ECO:0008006" key="3">
    <source>
        <dbReference type="Google" id="ProtNLM"/>
    </source>
</evidence>
<dbReference type="EMBL" id="SLXM01000004">
    <property type="protein sequence ID" value="TCP25155.1"/>
    <property type="molecule type" value="Genomic_DNA"/>
</dbReference>
<dbReference type="OrthoDB" id="9794935at2"/>
<dbReference type="InterPro" id="IPR012349">
    <property type="entry name" value="Split_barrel_FMN-bd"/>
</dbReference>
<dbReference type="AlphaFoldDB" id="A0A4R2NUV2"/>
<dbReference type="SUPFAM" id="SSF50475">
    <property type="entry name" value="FMN-binding split barrel"/>
    <property type="match status" value="1"/>
</dbReference>
<name>A0A4R2NUV2_9FLAO</name>
<dbReference type="Proteomes" id="UP000294564">
    <property type="component" value="Unassembled WGS sequence"/>
</dbReference>
<sequence length="151" mass="17322">MIRDLNITESKAILAENYIGNLSYIYDDKPYIVPITYFFNSEKNAFIIYSSVGHKTHALEKNNAVSIGVTEIENINNWKSVLAQGVYEKLSSIDSKACLREFATGIKELISKKEEKNPLFISEFSSKMYYDKVPIVFKIKIDSITGKYREE</sequence>
<dbReference type="Gene3D" id="2.30.110.10">
    <property type="entry name" value="Electron Transport, Fmn-binding Protein, Chain A"/>
    <property type="match status" value="1"/>
</dbReference>
<protein>
    <recommendedName>
        <fullName evidence="3">Flavin mononucleotide-binding protein</fullName>
    </recommendedName>
</protein>
<comment type="caution">
    <text evidence="1">The sequence shown here is derived from an EMBL/GenBank/DDBJ whole genome shotgun (WGS) entry which is preliminary data.</text>
</comment>